<dbReference type="AlphaFoldDB" id="A0A6I6F559"/>
<dbReference type="OrthoDB" id="3628931at2"/>
<keyword evidence="2" id="KW-0472">Membrane</keyword>
<feature type="transmembrane region" description="Helical" evidence="2">
    <location>
        <begin position="79"/>
        <end position="103"/>
    </location>
</feature>
<sequence length="410" mass="43670">MTRGGRRPGDHPSLFRPCTARVRCASRSGIRFSASATGAPRTVEPSSQGWPPPQRHPQVPPPFYGTPGGPPPAPRVNGLAIASLVTGIVCLLPPLGLVLGGFALGQIKRRGERGVGLAVTGMALSLVSTLLVVAGMTTGAFRDVYDGMRDVTDEVSRTRSTFDLRKGQCFNSPGGGIEAVAEDVRIVDCAKPHDGEVTGSFTLTEFTKWPGDKPIEPIAEKRCEALGSAYALDGWAVPETAWVYYYQPSKQSWALGDREVTCVFAAEKGRLTGSARSDAETLDAHQLAFLLSVNRIDAALLEEPDADVEEDREGNAAWARKVSSTLGGTIAELRGHRWPAGARAPVAELAKELEAARKHWAKLAAAPDPDTFWTHYEPAYDALPPDLGAKARGALKLDVTPPSDATDSSA</sequence>
<dbReference type="EMBL" id="CP034279">
    <property type="protein sequence ID" value="QGV78770.1"/>
    <property type="molecule type" value="Genomic_DNA"/>
</dbReference>
<evidence type="ECO:0000259" key="4">
    <source>
        <dbReference type="Pfam" id="PF13845"/>
    </source>
</evidence>
<dbReference type="Proteomes" id="UP000422572">
    <property type="component" value="Chromosome"/>
</dbReference>
<dbReference type="Pfam" id="PF13845">
    <property type="entry name" value="Septum_form"/>
    <property type="match status" value="1"/>
</dbReference>
<reference evidence="5 6" key="1">
    <citation type="submission" date="2018-12" db="EMBL/GenBank/DDBJ databases">
        <title>Complete genome sequence of Streptomyces ficellus NRRL8067, the producer of ficellomycin, feldamycin and nojirimycin.</title>
        <authorList>
            <person name="Zhang H."/>
            <person name="Yue R."/>
            <person name="Liu Y."/>
            <person name="Li M."/>
            <person name="Mu H."/>
            <person name="Zhang J."/>
        </authorList>
    </citation>
    <scope>NUCLEOTIDE SEQUENCE [LARGE SCALE GENOMIC DNA]</scope>
    <source>
        <strain evidence="5 6">NRRL 8067</strain>
    </source>
</reference>
<keyword evidence="2" id="KW-0812">Transmembrane</keyword>
<gene>
    <name evidence="5" type="ORF">EIZ62_11305</name>
</gene>
<feature type="domain" description="DUF4190" evidence="3">
    <location>
        <begin position="79"/>
        <end position="133"/>
    </location>
</feature>
<feature type="region of interest" description="Disordered" evidence="1">
    <location>
        <begin position="33"/>
        <end position="70"/>
    </location>
</feature>
<dbReference type="InterPro" id="IPR026004">
    <property type="entry name" value="Septum_form"/>
</dbReference>
<evidence type="ECO:0000259" key="3">
    <source>
        <dbReference type="Pfam" id="PF13828"/>
    </source>
</evidence>
<dbReference type="InterPro" id="IPR025241">
    <property type="entry name" value="DUF4190"/>
</dbReference>
<accession>A0A6I6F559</accession>
<evidence type="ECO:0000313" key="5">
    <source>
        <dbReference type="EMBL" id="QGV78770.1"/>
    </source>
</evidence>
<feature type="domain" description="Septum formation-related" evidence="4">
    <location>
        <begin position="166"/>
        <end position="262"/>
    </location>
</feature>
<organism evidence="5 6">
    <name type="scientific">Streptomyces ficellus</name>
    <dbReference type="NCBI Taxonomy" id="1977088"/>
    <lineage>
        <taxon>Bacteria</taxon>
        <taxon>Bacillati</taxon>
        <taxon>Actinomycetota</taxon>
        <taxon>Actinomycetes</taxon>
        <taxon>Kitasatosporales</taxon>
        <taxon>Streptomycetaceae</taxon>
        <taxon>Streptomyces</taxon>
    </lineage>
</organism>
<dbReference type="Pfam" id="PF13828">
    <property type="entry name" value="DUF4190"/>
    <property type="match status" value="1"/>
</dbReference>
<proteinExistence type="predicted"/>
<feature type="transmembrane region" description="Helical" evidence="2">
    <location>
        <begin position="115"/>
        <end position="136"/>
    </location>
</feature>
<dbReference type="KEGG" id="sfic:EIZ62_11305"/>
<protein>
    <submittedName>
        <fullName evidence="5">DUF4190 domain-containing protein</fullName>
    </submittedName>
</protein>
<feature type="compositionally biased region" description="Pro residues" evidence="1">
    <location>
        <begin position="50"/>
        <end position="70"/>
    </location>
</feature>
<keyword evidence="6" id="KW-1185">Reference proteome</keyword>
<evidence type="ECO:0000256" key="2">
    <source>
        <dbReference type="SAM" id="Phobius"/>
    </source>
</evidence>
<name>A0A6I6F559_9ACTN</name>
<evidence type="ECO:0000313" key="6">
    <source>
        <dbReference type="Proteomes" id="UP000422572"/>
    </source>
</evidence>
<evidence type="ECO:0000256" key="1">
    <source>
        <dbReference type="SAM" id="MobiDB-lite"/>
    </source>
</evidence>
<keyword evidence="2" id="KW-1133">Transmembrane helix</keyword>